<organism evidence="2 3">
    <name type="scientific">Paludifilum halophilum</name>
    <dbReference type="NCBI Taxonomy" id="1642702"/>
    <lineage>
        <taxon>Bacteria</taxon>
        <taxon>Bacillati</taxon>
        <taxon>Bacillota</taxon>
        <taxon>Bacilli</taxon>
        <taxon>Bacillales</taxon>
        <taxon>Thermoactinomycetaceae</taxon>
        <taxon>Paludifilum</taxon>
    </lineage>
</organism>
<dbReference type="PANTHER" id="PTHR37309">
    <property type="entry name" value="SLR0284 PROTEIN"/>
    <property type="match status" value="1"/>
</dbReference>
<dbReference type="InterPro" id="IPR007165">
    <property type="entry name" value="Phage_holin_4_2"/>
</dbReference>
<evidence type="ECO:0008006" key="4">
    <source>
        <dbReference type="Google" id="ProtNLM"/>
    </source>
</evidence>
<dbReference type="OrthoDB" id="1701386at2"/>
<protein>
    <recommendedName>
        <fullName evidence="4">Phage holin family protein</fullName>
    </recommendedName>
</protein>
<dbReference type="RefSeq" id="WP_094263649.1">
    <property type="nucleotide sequence ID" value="NZ_NOWF01000003.1"/>
</dbReference>
<dbReference type="PANTHER" id="PTHR37309:SF1">
    <property type="entry name" value="SLR0284 PROTEIN"/>
    <property type="match status" value="1"/>
</dbReference>
<feature type="transmembrane region" description="Helical" evidence="1">
    <location>
        <begin position="87"/>
        <end position="111"/>
    </location>
</feature>
<accession>A0A235B7R3</accession>
<feature type="transmembrane region" description="Helical" evidence="1">
    <location>
        <begin position="7"/>
        <end position="26"/>
    </location>
</feature>
<dbReference type="AlphaFoldDB" id="A0A235B7R3"/>
<dbReference type="Pfam" id="PF04020">
    <property type="entry name" value="Phage_holin_4_2"/>
    <property type="match status" value="1"/>
</dbReference>
<keyword evidence="1" id="KW-0812">Transmembrane</keyword>
<evidence type="ECO:0000313" key="3">
    <source>
        <dbReference type="Proteomes" id="UP000215459"/>
    </source>
</evidence>
<dbReference type="Proteomes" id="UP000215459">
    <property type="component" value="Unassembled WGS sequence"/>
</dbReference>
<gene>
    <name evidence="2" type="ORF">CHM34_05740</name>
</gene>
<keyword evidence="1" id="KW-1133">Transmembrane helix</keyword>
<name>A0A235B7R3_9BACL</name>
<evidence type="ECO:0000313" key="2">
    <source>
        <dbReference type="EMBL" id="OYD08344.1"/>
    </source>
</evidence>
<sequence length="119" mass="12669">MTFFRHVIRFVVSALVIMLVAALVPGFSITGFWSALVAGLVIALVGWAVEAIMGRNISPFGRGLVGFIASVVVIYLSQFFVPGFRVSLFGALIGALVIGVIDLFIPTGTVLKQDNKNKG</sequence>
<feature type="transmembrane region" description="Helical" evidence="1">
    <location>
        <begin position="64"/>
        <end position="81"/>
    </location>
</feature>
<keyword evidence="1" id="KW-0472">Membrane</keyword>
<comment type="caution">
    <text evidence="2">The sequence shown here is derived from an EMBL/GenBank/DDBJ whole genome shotgun (WGS) entry which is preliminary data.</text>
</comment>
<feature type="transmembrane region" description="Helical" evidence="1">
    <location>
        <begin position="32"/>
        <end position="52"/>
    </location>
</feature>
<evidence type="ECO:0000256" key="1">
    <source>
        <dbReference type="SAM" id="Phobius"/>
    </source>
</evidence>
<keyword evidence="3" id="KW-1185">Reference proteome</keyword>
<reference evidence="2 3" key="1">
    <citation type="submission" date="2017-07" db="EMBL/GenBank/DDBJ databases">
        <title>The genome sequence of Paludifilum halophilum highlights mechanisms for microbial adaptation to high salt environemnts.</title>
        <authorList>
            <person name="Belbahri L."/>
        </authorList>
    </citation>
    <scope>NUCLEOTIDE SEQUENCE [LARGE SCALE GENOMIC DNA]</scope>
    <source>
        <strain evidence="2 3">DSM 102817</strain>
    </source>
</reference>
<proteinExistence type="predicted"/>
<dbReference type="EMBL" id="NOWF01000003">
    <property type="protein sequence ID" value="OYD08344.1"/>
    <property type="molecule type" value="Genomic_DNA"/>
</dbReference>